<accession>A0AAD4MV21</accession>
<evidence type="ECO:0000313" key="3">
    <source>
        <dbReference type="EMBL" id="KAI1705491.1"/>
    </source>
</evidence>
<protein>
    <submittedName>
        <fullName evidence="3">Uncharacterized protein</fullName>
    </submittedName>
</protein>
<dbReference type="EMBL" id="JAKKPZ010000056">
    <property type="protein sequence ID" value="KAI1705491.1"/>
    <property type="molecule type" value="Genomic_DNA"/>
</dbReference>
<keyword evidence="2" id="KW-0472">Membrane</keyword>
<feature type="transmembrane region" description="Helical" evidence="2">
    <location>
        <begin position="152"/>
        <end position="172"/>
    </location>
</feature>
<keyword evidence="4" id="KW-1185">Reference proteome</keyword>
<evidence type="ECO:0000256" key="2">
    <source>
        <dbReference type="SAM" id="Phobius"/>
    </source>
</evidence>
<name>A0AAD4MV21_9BILA</name>
<evidence type="ECO:0000256" key="1">
    <source>
        <dbReference type="SAM" id="MobiDB-lite"/>
    </source>
</evidence>
<gene>
    <name evidence="3" type="ORF">DdX_13631</name>
</gene>
<sequence>MYENVLTIAAPSSHSSSKTRVFQNIFPNSAQDQKASSSTTFTESDERPATLRRTVEGARVASERAVYYEIKNSQRRYQKKLQHGMRQDEAARLQQEGGRFAIARQKYMDQQRSSNLEPIPEPNRGDYISRGSTTAGIFGRTIGGSSGTGNGIAVLLLSLTGIIFVFLLFWLLSRMCGTRQQSSGNNDHIRKGLAKFNEAAIHDYTPQSVLYPKRIYELQAEEGYFSQPPAFHYSQDSICSSNLLDPIINMIQITGKRDWLQSRLLRDTNNYDNVDANIAAPLRNAFQRGHQFVRKLTGAEFGIPQKNPEEKSECRDPHGYMNALNDYVDLG</sequence>
<keyword evidence="2" id="KW-1133">Transmembrane helix</keyword>
<reference evidence="3" key="1">
    <citation type="submission" date="2022-01" db="EMBL/GenBank/DDBJ databases">
        <title>Genome Sequence Resource for Two Populations of Ditylenchus destructor, the Migratory Endoparasitic Phytonematode.</title>
        <authorList>
            <person name="Zhang H."/>
            <person name="Lin R."/>
            <person name="Xie B."/>
        </authorList>
    </citation>
    <scope>NUCLEOTIDE SEQUENCE</scope>
    <source>
        <strain evidence="3">BazhouSP</strain>
    </source>
</reference>
<feature type="region of interest" description="Disordered" evidence="1">
    <location>
        <begin position="29"/>
        <end position="48"/>
    </location>
</feature>
<dbReference type="AlphaFoldDB" id="A0AAD4MV21"/>
<feature type="compositionally biased region" description="Polar residues" evidence="1">
    <location>
        <begin position="29"/>
        <end position="42"/>
    </location>
</feature>
<organism evidence="3 4">
    <name type="scientific">Ditylenchus destructor</name>
    <dbReference type="NCBI Taxonomy" id="166010"/>
    <lineage>
        <taxon>Eukaryota</taxon>
        <taxon>Metazoa</taxon>
        <taxon>Ecdysozoa</taxon>
        <taxon>Nematoda</taxon>
        <taxon>Chromadorea</taxon>
        <taxon>Rhabditida</taxon>
        <taxon>Tylenchina</taxon>
        <taxon>Tylenchomorpha</taxon>
        <taxon>Sphaerularioidea</taxon>
        <taxon>Anguinidae</taxon>
        <taxon>Anguininae</taxon>
        <taxon>Ditylenchus</taxon>
    </lineage>
</organism>
<keyword evidence="2" id="KW-0812">Transmembrane</keyword>
<evidence type="ECO:0000313" key="4">
    <source>
        <dbReference type="Proteomes" id="UP001201812"/>
    </source>
</evidence>
<proteinExistence type="predicted"/>
<dbReference type="Proteomes" id="UP001201812">
    <property type="component" value="Unassembled WGS sequence"/>
</dbReference>
<comment type="caution">
    <text evidence="3">The sequence shown here is derived from an EMBL/GenBank/DDBJ whole genome shotgun (WGS) entry which is preliminary data.</text>
</comment>